<dbReference type="PANTHER" id="PTHR13847">
    <property type="entry name" value="SARCOSINE DEHYDROGENASE-RELATED"/>
    <property type="match status" value="1"/>
</dbReference>
<dbReference type="EMBL" id="JACBZP010000001">
    <property type="protein sequence ID" value="NYI67087.1"/>
    <property type="molecule type" value="Genomic_DNA"/>
</dbReference>
<name>A0A7Z0A9V1_9MICO</name>
<dbReference type="Gene3D" id="3.30.9.10">
    <property type="entry name" value="D-Amino Acid Oxidase, subunit A, domain 2"/>
    <property type="match status" value="1"/>
</dbReference>
<gene>
    <name evidence="4" type="ORF">BJY26_001393</name>
</gene>
<dbReference type="Proteomes" id="UP000539111">
    <property type="component" value="Unassembled WGS sequence"/>
</dbReference>
<reference evidence="4 5" key="1">
    <citation type="submission" date="2020-07" db="EMBL/GenBank/DDBJ databases">
        <title>Sequencing the genomes of 1000 actinobacteria strains.</title>
        <authorList>
            <person name="Klenk H.-P."/>
        </authorList>
    </citation>
    <scope>NUCLEOTIDE SEQUENCE [LARGE SCALE GENOMIC DNA]</scope>
    <source>
        <strain evidence="4 5">DSM 26341</strain>
    </source>
</reference>
<evidence type="ECO:0000256" key="2">
    <source>
        <dbReference type="SAM" id="MobiDB-lite"/>
    </source>
</evidence>
<dbReference type="InterPro" id="IPR006076">
    <property type="entry name" value="FAD-dep_OxRdtase"/>
</dbReference>
<protein>
    <submittedName>
        <fullName evidence="4">Sarcosine oxidase subunit beta</fullName>
        <ecNumber evidence="4">1.5.3.1</ecNumber>
    </submittedName>
</protein>
<feature type="domain" description="FAD dependent oxidoreductase" evidence="3">
    <location>
        <begin position="7"/>
        <end position="357"/>
    </location>
</feature>
<dbReference type="Gene3D" id="3.50.50.60">
    <property type="entry name" value="FAD/NAD(P)-binding domain"/>
    <property type="match status" value="1"/>
</dbReference>
<dbReference type="Pfam" id="PF01266">
    <property type="entry name" value="DAO"/>
    <property type="match status" value="1"/>
</dbReference>
<dbReference type="AlphaFoldDB" id="A0A7Z0A9V1"/>
<proteinExistence type="predicted"/>
<dbReference type="InterPro" id="IPR036188">
    <property type="entry name" value="FAD/NAD-bd_sf"/>
</dbReference>
<evidence type="ECO:0000256" key="1">
    <source>
        <dbReference type="ARBA" id="ARBA00023002"/>
    </source>
</evidence>
<dbReference type="GO" id="GO:0005737">
    <property type="term" value="C:cytoplasm"/>
    <property type="evidence" value="ECO:0007669"/>
    <property type="project" value="TreeGrafter"/>
</dbReference>
<dbReference type="PANTHER" id="PTHR13847:SF287">
    <property type="entry name" value="FAD-DEPENDENT OXIDOREDUCTASE DOMAIN-CONTAINING PROTEIN 1"/>
    <property type="match status" value="1"/>
</dbReference>
<feature type="region of interest" description="Disordered" evidence="2">
    <location>
        <begin position="262"/>
        <end position="285"/>
    </location>
</feature>
<sequence>MAEAIEIVVVGGGVIGTSIAFHLARLGVTNVTLIERGAIAGGASGQSGALVRSHYPDSPEAQVAWAAVPWFEEWAERVGGDCGFRQTGFLQLVHKVDKDLLEKNVARLQAIGVETQLVTAADARRLQPGLAIEDDEYAAYEQRSGYADPVATAQGFAAAAQRLGADIRTGESVRNLIADGTQVTGVVTSSGSLHAGVVILANGSWSAALARTVGVEIPIELVRGQAAIVSRPPTLPGVNGHLAIIDRRSGIYARPSGEHATLVGLSRGSTGTPLTSAEGVTPDRDFPETARAHLARTLPGFSDSTVQSAQAGPLDMTPDRCCVLGKPDGVSGLALAVGMSGSGFKKSPAIGACMAELIVNGKAETAPIDAFRLERFSTGSEIQKFEYLVGDSTDRGSFIH</sequence>
<keyword evidence="5" id="KW-1185">Reference proteome</keyword>
<dbReference type="SUPFAM" id="SSF51905">
    <property type="entry name" value="FAD/NAD(P)-binding domain"/>
    <property type="match status" value="1"/>
</dbReference>
<dbReference type="GO" id="GO:0008115">
    <property type="term" value="F:sarcosine oxidase activity"/>
    <property type="evidence" value="ECO:0007669"/>
    <property type="project" value="UniProtKB-EC"/>
</dbReference>
<comment type="caution">
    <text evidence="4">The sequence shown here is derived from an EMBL/GenBank/DDBJ whole genome shotgun (WGS) entry which is preliminary data.</text>
</comment>
<evidence type="ECO:0000313" key="4">
    <source>
        <dbReference type="EMBL" id="NYI67087.1"/>
    </source>
</evidence>
<organism evidence="4 5">
    <name type="scientific">Spelaeicoccus albus</name>
    <dbReference type="NCBI Taxonomy" id="1280376"/>
    <lineage>
        <taxon>Bacteria</taxon>
        <taxon>Bacillati</taxon>
        <taxon>Actinomycetota</taxon>
        <taxon>Actinomycetes</taxon>
        <taxon>Micrococcales</taxon>
        <taxon>Brevibacteriaceae</taxon>
        <taxon>Spelaeicoccus</taxon>
    </lineage>
</organism>
<evidence type="ECO:0000313" key="5">
    <source>
        <dbReference type="Proteomes" id="UP000539111"/>
    </source>
</evidence>
<accession>A0A7Z0A9V1</accession>
<dbReference type="EC" id="1.5.3.1" evidence="4"/>
<evidence type="ECO:0000259" key="3">
    <source>
        <dbReference type="Pfam" id="PF01266"/>
    </source>
</evidence>
<keyword evidence="1 4" id="KW-0560">Oxidoreductase</keyword>
<dbReference type="RefSeq" id="WP_179426831.1">
    <property type="nucleotide sequence ID" value="NZ_JACBZP010000001.1"/>
</dbReference>